<dbReference type="PROSITE" id="PS00455">
    <property type="entry name" value="AMP_BINDING"/>
    <property type="match status" value="1"/>
</dbReference>
<dbReference type="EMBL" id="JANPWE010000014">
    <property type="protein sequence ID" value="MCR6546958.1"/>
    <property type="molecule type" value="Genomic_DNA"/>
</dbReference>
<dbReference type="Gene3D" id="3.30.300.30">
    <property type="match status" value="1"/>
</dbReference>
<feature type="domain" description="AMP-binding enzyme C-terminal" evidence="4">
    <location>
        <begin position="431"/>
        <end position="506"/>
    </location>
</feature>
<reference evidence="5 6" key="1">
    <citation type="submission" date="2022-08" db="EMBL/GenBank/DDBJ databases">
        <title>Proteogenomics of the novel Dehalobacterium formicoaceticum strain EZ94 highlights a key role of methyltransferases during anaerobic dichloromethane degradation.</title>
        <authorList>
            <person name="Wasmund K."/>
        </authorList>
    </citation>
    <scope>NUCLEOTIDE SEQUENCE [LARGE SCALE GENOMIC DNA]</scope>
    <source>
        <strain evidence="5 6">EZ94</strain>
    </source>
</reference>
<dbReference type="InterPro" id="IPR042099">
    <property type="entry name" value="ANL_N_sf"/>
</dbReference>
<evidence type="ECO:0000259" key="3">
    <source>
        <dbReference type="Pfam" id="PF00501"/>
    </source>
</evidence>
<gene>
    <name evidence="5" type="ORF">NVS47_15810</name>
</gene>
<dbReference type="InterPro" id="IPR000873">
    <property type="entry name" value="AMP-dep_synth/lig_dom"/>
</dbReference>
<dbReference type="RefSeq" id="WP_089610540.1">
    <property type="nucleotide sequence ID" value="NZ_CP022121.1"/>
</dbReference>
<dbReference type="SUPFAM" id="SSF56801">
    <property type="entry name" value="Acetyl-CoA synthetase-like"/>
    <property type="match status" value="1"/>
</dbReference>
<protein>
    <submittedName>
        <fullName evidence="5">AMP-binding protein</fullName>
    </submittedName>
</protein>
<evidence type="ECO:0000259" key="4">
    <source>
        <dbReference type="Pfam" id="PF13193"/>
    </source>
</evidence>
<comment type="similarity">
    <text evidence="1">Belongs to the ATP-dependent AMP-binding enzyme family.</text>
</comment>
<dbReference type="Proteomes" id="UP001524944">
    <property type="component" value="Unassembled WGS sequence"/>
</dbReference>
<keyword evidence="2" id="KW-0436">Ligase</keyword>
<evidence type="ECO:0000256" key="2">
    <source>
        <dbReference type="ARBA" id="ARBA00022598"/>
    </source>
</evidence>
<name>A0ABT1Y7V6_9FIRM</name>
<proteinExistence type="inferred from homology"/>
<dbReference type="PANTHER" id="PTHR43201">
    <property type="entry name" value="ACYL-COA SYNTHETASE"/>
    <property type="match status" value="1"/>
</dbReference>
<dbReference type="InterPro" id="IPR025110">
    <property type="entry name" value="AMP-bd_C"/>
</dbReference>
<organism evidence="5 6">
    <name type="scientific">Dehalobacterium formicoaceticum</name>
    <dbReference type="NCBI Taxonomy" id="51515"/>
    <lineage>
        <taxon>Bacteria</taxon>
        <taxon>Bacillati</taxon>
        <taxon>Bacillota</taxon>
        <taxon>Clostridia</taxon>
        <taxon>Eubacteriales</taxon>
        <taxon>Peptococcaceae</taxon>
        <taxon>Dehalobacterium</taxon>
    </lineage>
</organism>
<evidence type="ECO:0000313" key="6">
    <source>
        <dbReference type="Proteomes" id="UP001524944"/>
    </source>
</evidence>
<feature type="domain" description="AMP-dependent synthetase/ligase" evidence="3">
    <location>
        <begin position="14"/>
        <end position="381"/>
    </location>
</feature>
<accession>A0ABT1Y7V6</accession>
<dbReference type="PANTHER" id="PTHR43201:SF5">
    <property type="entry name" value="MEDIUM-CHAIN ACYL-COA LIGASE ACSF2, MITOCHONDRIAL"/>
    <property type="match status" value="1"/>
</dbReference>
<evidence type="ECO:0000256" key="1">
    <source>
        <dbReference type="ARBA" id="ARBA00006432"/>
    </source>
</evidence>
<dbReference type="InterPro" id="IPR020845">
    <property type="entry name" value="AMP-binding_CS"/>
</dbReference>
<dbReference type="InterPro" id="IPR045851">
    <property type="entry name" value="AMP-bd_C_sf"/>
</dbReference>
<evidence type="ECO:0000313" key="5">
    <source>
        <dbReference type="EMBL" id="MCR6546958.1"/>
    </source>
</evidence>
<sequence>MILSHAIPNLAFDRARISPKQEAIFDYDSGIRYSYSDLENRSEKLAYFLTKELGLKKGDRIGFIARTCVGMFDAFYASCKTGIIITTYNGLLKTTELIGLVENEEPKVIFFSEFFRGKASNIRDTVRGIREFICLDDFYGPENRYSYQDILKCEVKEKLSRPLIDPEDLHMLVHTGGTTGTPKAAILSYRSVFMNAISEILTWQLTCKDSAYIAMPLFHTGGWNLLTLPLLMTGGKLVLASVFDPGKMLKISKEEKPSIFMGVEAMFNCISNHPDFATTDLSCYNWMINGGGPICKKSLEPYWNRGIRVFNGYGATEIGPNNLSPDVVNMTLEENRKKINTVGKPFFFNQLRIVDPEGNDVPQGKPGELLWKGELSFSGYWNHPEAMEEIMVDGWIRSGDVGYMDKDGDVYICGRLKNMYISAGENIYPLEVESVINSHPHVKKSCVIGVADKRLGEVGRALVVPNEGYDLAPEELKEYLIENLSSIKRPKYITIVESIPRNEVGKKDMRLIQEMYGTVKER</sequence>
<keyword evidence="6" id="KW-1185">Reference proteome</keyword>
<dbReference type="Pfam" id="PF13193">
    <property type="entry name" value="AMP-binding_C"/>
    <property type="match status" value="1"/>
</dbReference>
<dbReference type="Pfam" id="PF00501">
    <property type="entry name" value="AMP-binding"/>
    <property type="match status" value="1"/>
</dbReference>
<comment type="caution">
    <text evidence="5">The sequence shown here is derived from an EMBL/GenBank/DDBJ whole genome shotgun (WGS) entry which is preliminary data.</text>
</comment>
<dbReference type="Gene3D" id="3.40.50.12780">
    <property type="entry name" value="N-terminal domain of ligase-like"/>
    <property type="match status" value="1"/>
</dbReference>